<dbReference type="AlphaFoldDB" id="A0A0F3N4W0"/>
<name>A0A0F3N4W0_RICAM</name>
<gene>
    <name evidence="1" type="ORF">APHACPA_0965</name>
</gene>
<dbReference type="PATRIC" id="fig|1359164.3.peg.954"/>
<dbReference type="RefSeq" id="WP_264357847.1">
    <property type="nucleotide sequence ID" value="NZ_LANR01000001.1"/>
</dbReference>
<dbReference type="Proteomes" id="UP000033556">
    <property type="component" value="Unassembled WGS sequence"/>
</dbReference>
<evidence type="ECO:0000313" key="1">
    <source>
        <dbReference type="EMBL" id="KJV61949.1"/>
    </source>
</evidence>
<protein>
    <submittedName>
        <fullName evidence="1">Uncharacterized protein</fullName>
    </submittedName>
</protein>
<dbReference type="EMBL" id="LANR01000001">
    <property type="protein sequence ID" value="KJV61949.1"/>
    <property type="molecule type" value="Genomic_DNA"/>
</dbReference>
<evidence type="ECO:0000313" key="2">
    <source>
        <dbReference type="Proteomes" id="UP000033556"/>
    </source>
</evidence>
<accession>A0A0F3N4W0</accession>
<reference evidence="1 2" key="1">
    <citation type="submission" date="2015-01" db="EMBL/GenBank/DDBJ databases">
        <title>Genome Sequencing of Rickettsiales.</title>
        <authorList>
            <person name="Daugherty S.C."/>
            <person name="Su Q."/>
            <person name="Abolude K."/>
            <person name="Beier-Sexton M."/>
            <person name="Carlyon J.A."/>
            <person name="Carter R."/>
            <person name="Day N.P."/>
            <person name="Dumler S.J."/>
            <person name="Dyachenko V."/>
            <person name="Godinez A."/>
            <person name="Kurtti T.J."/>
            <person name="Lichay M."/>
            <person name="Mullins K.E."/>
            <person name="Ott S."/>
            <person name="Pappas-Brown V."/>
            <person name="Paris D.H."/>
            <person name="Patel P."/>
            <person name="Richards A.L."/>
            <person name="Sadzewicz L."/>
            <person name="Sears K."/>
            <person name="Seidman D."/>
            <person name="Sengamalay N."/>
            <person name="Stenos J."/>
            <person name="Tallon L.J."/>
            <person name="Vincent G."/>
            <person name="Fraser C.M."/>
            <person name="Munderloh U."/>
            <person name="Dunning-Hotopp J.C."/>
        </authorList>
    </citation>
    <scope>NUCLEOTIDE SEQUENCE [LARGE SCALE GENOMIC DNA]</scope>
    <source>
        <strain evidence="1 2">Ac/Pa</strain>
    </source>
</reference>
<proteinExistence type="predicted"/>
<organism evidence="1 2">
    <name type="scientific">Rickettsia amblyommatis str. Ac/Pa</name>
    <dbReference type="NCBI Taxonomy" id="1359164"/>
    <lineage>
        <taxon>Bacteria</taxon>
        <taxon>Pseudomonadati</taxon>
        <taxon>Pseudomonadota</taxon>
        <taxon>Alphaproteobacteria</taxon>
        <taxon>Rickettsiales</taxon>
        <taxon>Rickettsiaceae</taxon>
        <taxon>Rickettsieae</taxon>
        <taxon>Rickettsia</taxon>
        <taxon>spotted fever group</taxon>
    </lineage>
</organism>
<sequence>MAAGSIVLMRLADSVGWLPHEMRPAIYLDIKSYTKDVMQREW</sequence>
<keyword evidence="2" id="KW-1185">Reference proteome</keyword>
<comment type="caution">
    <text evidence="1">The sequence shown here is derived from an EMBL/GenBank/DDBJ whole genome shotgun (WGS) entry which is preliminary data.</text>
</comment>